<dbReference type="GO" id="GO:0006352">
    <property type="term" value="P:DNA-templated transcription initiation"/>
    <property type="evidence" value="ECO:0007669"/>
    <property type="project" value="InterPro"/>
</dbReference>
<dbReference type="InterPro" id="IPR007624">
    <property type="entry name" value="RNA_pol_sigma70_r3"/>
</dbReference>
<comment type="caution">
    <text evidence="2">The sequence shown here is derived from an EMBL/GenBank/DDBJ whole genome shotgun (WGS) entry which is preliminary data.</text>
</comment>
<accession>A0A939BEG7</accession>
<dbReference type="Gene3D" id="1.10.10.10">
    <property type="entry name" value="Winged helix-like DNA-binding domain superfamily/Winged helix DNA-binding domain"/>
    <property type="match status" value="1"/>
</dbReference>
<feature type="domain" description="RNA polymerase sigma-70 region 3" evidence="1">
    <location>
        <begin position="187"/>
        <end position="230"/>
    </location>
</feature>
<dbReference type="RefSeq" id="WP_204905154.1">
    <property type="nucleotide sequence ID" value="NZ_JACJKS010000001.1"/>
</dbReference>
<dbReference type="GO" id="GO:0003677">
    <property type="term" value="F:DNA binding"/>
    <property type="evidence" value="ECO:0007669"/>
    <property type="project" value="InterPro"/>
</dbReference>
<dbReference type="InterPro" id="IPR013324">
    <property type="entry name" value="RNA_pol_sigma_r3/r4-like"/>
</dbReference>
<name>A0A939BEG7_9CLOT</name>
<dbReference type="Proteomes" id="UP000705508">
    <property type="component" value="Unassembled WGS sequence"/>
</dbReference>
<dbReference type="SUPFAM" id="SSF88659">
    <property type="entry name" value="Sigma3 and sigma4 domains of RNA polymerase sigma factors"/>
    <property type="match status" value="1"/>
</dbReference>
<organism evidence="2 3">
    <name type="scientific">Mordavella massiliensis</name>
    <dbReference type="NCBI Taxonomy" id="1871024"/>
    <lineage>
        <taxon>Bacteria</taxon>
        <taxon>Bacillati</taxon>
        <taxon>Bacillota</taxon>
        <taxon>Clostridia</taxon>
        <taxon>Eubacteriales</taxon>
        <taxon>Clostridiaceae</taxon>
        <taxon>Mordavella</taxon>
    </lineage>
</organism>
<proteinExistence type="predicted"/>
<evidence type="ECO:0000313" key="3">
    <source>
        <dbReference type="Proteomes" id="UP000705508"/>
    </source>
</evidence>
<reference evidence="2" key="1">
    <citation type="submission" date="2020-08" db="EMBL/GenBank/DDBJ databases">
        <authorList>
            <person name="Cejkova D."/>
            <person name="Kubasova T."/>
            <person name="Jahodarova E."/>
            <person name="Rychlik I."/>
        </authorList>
    </citation>
    <scope>NUCLEOTIDE SEQUENCE</scope>
    <source>
        <strain evidence="2">An582</strain>
    </source>
</reference>
<dbReference type="AlphaFoldDB" id="A0A939BEG7"/>
<dbReference type="Pfam" id="PF04539">
    <property type="entry name" value="Sigma70_r3"/>
    <property type="match status" value="1"/>
</dbReference>
<dbReference type="GO" id="GO:0003700">
    <property type="term" value="F:DNA-binding transcription factor activity"/>
    <property type="evidence" value="ECO:0007669"/>
    <property type="project" value="InterPro"/>
</dbReference>
<evidence type="ECO:0000259" key="1">
    <source>
        <dbReference type="Pfam" id="PF04539"/>
    </source>
</evidence>
<evidence type="ECO:0000313" key="2">
    <source>
        <dbReference type="EMBL" id="MBM6947092.1"/>
    </source>
</evidence>
<dbReference type="EMBL" id="JACJKS010000001">
    <property type="protein sequence ID" value="MBM6947092.1"/>
    <property type="molecule type" value="Genomic_DNA"/>
</dbReference>
<gene>
    <name evidence="2" type="ORF">H6A20_00235</name>
</gene>
<dbReference type="InterPro" id="IPR036388">
    <property type="entry name" value="WH-like_DNA-bd_sf"/>
</dbReference>
<sequence length="238" mass="27064">MADRTGFQQKLAGIMKLAKERGMRLTAGETRAFFAEDHLSEEQMDLVFDYLLSQKVAVQGYVRRPGVIREAEKGTAQQAPRQQDELDEEERTYLDGYLAQVRQMRTETPEEERFARCLQLVADEAVRMHRAEVFLGDLIQEGNAALAEVMAGSREGEDRAVEAARGAMQALLTSQIEMKRRDRRMVEQVSRLDETIRQMTDELGRKVDVEEVAGRMGLTEDEIRDILKLAGEEPEDGQ</sequence>
<protein>
    <recommendedName>
        <fullName evidence="1">RNA polymerase sigma-70 region 3 domain-containing protein</fullName>
    </recommendedName>
</protein>
<reference evidence="2" key="2">
    <citation type="journal article" date="2021" name="Sci. Rep.">
        <title>The distribution of antibiotic resistance genes in chicken gut microbiota commensals.</title>
        <authorList>
            <person name="Juricova H."/>
            <person name="Matiasovicova J."/>
            <person name="Kubasova T."/>
            <person name="Cejkova D."/>
            <person name="Rychlik I."/>
        </authorList>
    </citation>
    <scope>NUCLEOTIDE SEQUENCE</scope>
    <source>
        <strain evidence="2">An582</strain>
    </source>
</reference>